<dbReference type="AlphaFoldDB" id="L1N5X6"/>
<evidence type="ECO:0000259" key="6">
    <source>
        <dbReference type="Pfam" id="PF07980"/>
    </source>
</evidence>
<comment type="subcellular location">
    <subcellularLocation>
        <location evidence="1">Cell outer membrane</location>
    </subcellularLocation>
</comment>
<evidence type="ECO:0000256" key="1">
    <source>
        <dbReference type="ARBA" id="ARBA00004442"/>
    </source>
</evidence>
<keyword evidence="3" id="KW-0732">Signal</keyword>
<dbReference type="SUPFAM" id="SSF48452">
    <property type="entry name" value="TPR-like"/>
    <property type="match status" value="1"/>
</dbReference>
<dbReference type="GO" id="GO:0009279">
    <property type="term" value="C:cell outer membrane"/>
    <property type="evidence" value="ECO:0007669"/>
    <property type="project" value="UniProtKB-SubCell"/>
</dbReference>
<gene>
    <name evidence="8" type="ORF">HMPREF9151_01882</name>
</gene>
<dbReference type="Pfam" id="PF07980">
    <property type="entry name" value="SusD_RagB"/>
    <property type="match status" value="1"/>
</dbReference>
<dbReference type="Proteomes" id="UP000010433">
    <property type="component" value="Unassembled WGS sequence"/>
</dbReference>
<dbReference type="HOGENOM" id="CLU_015553_1_0_10"/>
<evidence type="ECO:0000313" key="9">
    <source>
        <dbReference type="Proteomes" id="UP000010433"/>
    </source>
</evidence>
<dbReference type="STRING" id="1127699.HMPREF9151_01882"/>
<keyword evidence="5" id="KW-0998">Cell outer membrane</keyword>
<comment type="caution">
    <text evidence="8">The sequence shown here is derived from an EMBL/GenBank/DDBJ whole genome shotgun (WGS) entry which is preliminary data.</text>
</comment>
<evidence type="ECO:0000256" key="3">
    <source>
        <dbReference type="ARBA" id="ARBA00022729"/>
    </source>
</evidence>
<dbReference type="Gene3D" id="1.25.40.390">
    <property type="match status" value="1"/>
</dbReference>
<evidence type="ECO:0000256" key="4">
    <source>
        <dbReference type="ARBA" id="ARBA00023136"/>
    </source>
</evidence>
<name>L1N5X6_9BACT</name>
<dbReference type="InterPro" id="IPR033985">
    <property type="entry name" value="SusD-like_N"/>
</dbReference>
<keyword evidence="9" id="KW-1185">Reference proteome</keyword>
<sequence length="602" mass="69724">MKKITFFILLSAQIIMLNSCSDFLNVNPKQTLDENLLTSPEDADGFVTAAYARITDIPSWDSPFAPWWSGSMRSDDSYKAGGGTWDGGDGWGYMETFVHLTPNGWPLDYPWYVSYQIVQRCNTALRKLNEMTEQKFPAVNARKGEMLFLRSFVFFRLKEFFKYIPYIDESVTGTSAQFESIPNRDKSQTGDQYLWEHILADFKRAESLLPEVQQDKGRITKNAATAMVARTLMFMAYEQDDRHQVVNINKERLTEALTYLDKLTAQDGATLDLCNDFGTNFVIESDNLTKESIWEIQYSIKDDSRTGGKINRSEGLNHPWQWAGFICCDFHHVSYTMGNAFKTGADGLPLFDTYNDDSYGDYIKDVNGADDSTKIETGNKAYFNKYTFDPRFSHTICAPGQPWKYDPTLIFSRKGIRNGIDYGYLKSVKELPNPNCNCLLYDGWQFNSMNKRMIRYDEILLWKAEVLIQLDRWNEALPLINRLRTRAANSTGHLKDKNGNYVLNYKCETYQPGVNCTWDKAFAWKALQWENRLELACEGRRFFDLQRWGILEPTMNQYFSVEKNRFAWMQTARFTAGRDEFFPIPQPQIKWAKGNYTQNPGY</sequence>
<protein>
    <submittedName>
        <fullName evidence="8">SusD family protein</fullName>
    </submittedName>
</protein>
<evidence type="ECO:0000256" key="2">
    <source>
        <dbReference type="ARBA" id="ARBA00006275"/>
    </source>
</evidence>
<evidence type="ECO:0000313" key="8">
    <source>
        <dbReference type="EMBL" id="EKX98762.1"/>
    </source>
</evidence>
<evidence type="ECO:0000259" key="7">
    <source>
        <dbReference type="Pfam" id="PF14322"/>
    </source>
</evidence>
<feature type="domain" description="RagB/SusD" evidence="6">
    <location>
        <begin position="290"/>
        <end position="602"/>
    </location>
</feature>
<keyword evidence="4" id="KW-0472">Membrane</keyword>
<dbReference type="InterPro" id="IPR012944">
    <property type="entry name" value="SusD_RagB_dom"/>
</dbReference>
<accession>L1N5X6</accession>
<proteinExistence type="inferred from homology"/>
<evidence type="ECO:0000256" key="5">
    <source>
        <dbReference type="ARBA" id="ARBA00023237"/>
    </source>
</evidence>
<dbReference type="PATRIC" id="fig|1127699.3.peg.1728"/>
<dbReference type="InterPro" id="IPR011990">
    <property type="entry name" value="TPR-like_helical_dom_sf"/>
</dbReference>
<reference evidence="8 9" key="1">
    <citation type="submission" date="2012-05" db="EMBL/GenBank/DDBJ databases">
        <authorList>
            <person name="Weinstock G."/>
            <person name="Sodergren E."/>
            <person name="Lobos E.A."/>
            <person name="Fulton L."/>
            <person name="Fulton R."/>
            <person name="Courtney L."/>
            <person name="Fronick C."/>
            <person name="O'Laughlin M."/>
            <person name="Godfrey J."/>
            <person name="Wilson R.M."/>
            <person name="Miner T."/>
            <person name="Farmer C."/>
            <person name="Delehaunty K."/>
            <person name="Cordes M."/>
            <person name="Minx P."/>
            <person name="Tomlinson C."/>
            <person name="Chen J."/>
            <person name="Wollam A."/>
            <person name="Pepin K.H."/>
            <person name="Bhonagiri V."/>
            <person name="Zhang X."/>
            <person name="Suruliraj S."/>
            <person name="Warren W."/>
            <person name="Mitreva M."/>
            <person name="Mardis E.R."/>
            <person name="Wilson R.K."/>
        </authorList>
    </citation>
    <scope>NUCLEOTIDE SEQUENCE [LARGE SCALE GENOMIC DNA]</scope>
    <source>
        <strain evidence="8 9">F0055</strain>
    </source>
</reference>
<dbReference type="Pfam" id="PF14322">
    <property type="entry name" value="SusD-like_3"/>
    <property type="match status" value="1"/>
</dbReference>
<comment type="similarity">
    <text evidence="2">Belongs to the SusD family.</text>
</comment>
<dbReference type="EMBL" id="AMEP01000108">
    <property type="protein sequence ID" value="EKX98762.1"/>
    <property type="molecule type" value="Genomic_DNA"/>
</dbReference>
<organism evidence="8 9">
    <name type="scientific">Hoylesella saccharolytica F0055</name>
    <dbReference type="NCBI Taxonomy" id="1127699"/>
    <lineage>
        <taxon>Bacteria</taxon>
        <taxon>Pseudomonadati</taxon>
        <taxon>Bacteroidota</taxon>
        <taxon>Bacteroidia</taxon>
        <taxon>Bacteroidales</taxon>
        <taxon>Prevotellaceae</taxon>
        <taxon>Hoylesella</taxon>
    </lineage>
</organism>
<dbReference type="RefSeq" id="WP_009163189.1">
    <property type="nucleotide sequence ID" value="NZ_KB291007.1"/>
</dbReference>
<feature type="domain" description="SusD-like N-terminal" evidence="7">
    <location>
        <begin position="111"/>
        <end position="230"/>
    </location>
</feature>